<proteinExistence type="inferred from homology"/>
<dbReference type="InterPro" id="IPR001173">
    <property type="entry name" value="Glyco_trans_2-like"/>
</dbReference>
<evidence type="ECO:0000256" key="12">
    <source>
        <dbReference type="ARBA" id="ARBA00045097"/>
    </source>
</evidence>
<comment type="similarity">
    <text evidence="3">Belongs to the glycosyltransferase 2 family.</text>
</comment>
<evidence type="ECO:0000256" key="7">
    <source>
        <dbReference type="ARBA" id="ARBA00022692"/>
    </source>
</evidence>
<evidence type="ECO:0000313" key="14">
    <source>
        <dbReference type="EMBL" id="OGC62210.1"/>
    </source>
</evidence>
<comment type="pathway">
    <text evidence="2">Protein modification; protein glycosylation.</text>
</comment>
<evidence type="ECO:0000259" key="13">
    <source>
        <dbReference type="Pfam" id="PF00535"/>
    </source>
</evidence>
<comment type="catalytic activity">
    <reaction evidence="12">
        <text>a di-trans,poly-cis-dolichyl phosphate + UDP-alpha-D-glucose = a di-trans,poly-cis-dolichyl beta-D-glucosyl phosphate + UDP</text>
        <dbReference type="Rhea" id="RHEA:15401"/>
        <dbReference type="Rhea" id="RHEA-COMP:19498"/>
        <dbReference type="Rhea" id="RHEA-COMP:19502"/>
        <dbReference type="ChEBI" id="CHEBI:57525"/>
        <dbReference type="ChEBI" id="CHEBI:57683"/>
        <dbReference type="ChEBI" id="CHEBI:58223"/>
        <dbReference type="ChEBI" id="CHEBI:58885"/>
        <dbReference type="EC" id="2.4.1.117"/>
    </reaction>
    <physiologicalReaction direction="left-to-right" evidence="12">
        <dbReference type="Rhea" id="RHEA:15402"/>
    </physiologicalReaction>
</comment>
<keyword evidence="9" id="KW-0735">Signal-anchor</keyword>
<reference evidence="14 15" key="1">
    <citation type="journal article" date="2016" name="Nat. Commun.">
        <title>Thousands of microbial genomes shed light on interconnected biogeochemical processes in an aquifer system.</title>
        <authorList>
            <person name="Anantharaman K."/>
            <person name="Brown C.T."/>
            <person name="Hug L.A."/>
            <person name="Sharon I."/>
            <person name="Castelle C.J."/>
            <person name="Probst A.J."/>
            <person name="Thomas B.C."/>
            <person name="Singh A."/>
            <person name="Wilkins M.J."/>
            <person name="Karaoz U."/>
            <person name="Brodie E.L."/>
            <person name="Williams K.H."/>
            <person name="Hubbard S.S."/>
            <person name="Banfield J.F."/>
        </authorList>
    </citation>
    <scope>NUCLEOTIDE SEQUENCE [LARGE SCALE GENOMIC DNA]</scope>
</reference>
<evidence type="ECO:0000256" key="10">
    <source>
        <dbReference type="ARBA" id="ARBA00022989"/>
    </source>
</evidence>
<dbReference type="Proteomes" id="UP000176614">
    <property type="component" value="Unassembled WGS sequence"/>
</dbReference>
<organism evidence="14 15">
    <name type="scientific">candidate division WWE3 bacterium RIFOXYA2_FULL_46_9</name>
    <dbReference type="NCBI Taxonomy" id="1802636"/>
    <lineage>
        <taxon>Bacteria</taxon>
        <taxon>Katanobacteria</taxon>
    </lineage>
</organism>
<evidence type="ECO:0000256" key="1">
    <source>
        <dbReference type="ARBA" id="ARBA00004389"/>
    </source>
</evidence>
<comment type="caution">
    <text evidence="14">The sequence shown here is derived from an EMBL/GenBank/DDBJ whole genome shotgun (WGS) entry which is preliminary data.</text>
</comment>
<keyword evidence="10" id="KW-1133">Transmembrane helix</keyword>
<dbReference type="InterPro" id="IPR029044">
    <property type="entry name" value="Nucleotide-diphossugar_trans"/>
</dbReference>
<keyword evidence="8" id="KW-0256">Endoplasmic reticulum</keyword>
<protein>
    <recommendedName>
        <fullName evidence="4">dolichyl-phosphate beta-glucosyltransferase</fullName>
        <ecNumber evidence="4">2.4.1.117</ecNumber>
    </recommendedName>
</protein>
<keyword evidence="6" id="KW-0808">Transferase</keyword>
<evidence type="ECO:0000256" key="5">
    <source>
        <dbReference type="ARBA" id="ARBA00022676"/>
    </source>
</evidence>
<gene>
    <name evidence="14" type="ORF">A2264_02905</name>
</gene>
<evidence type="ECO:0000256" key="8">
    <source>
        <dbReference type="ARBA" id="ARBA00022824"/>
    </source>
</evidence>
<sequence length="257" mass="29197">MPKISIIMSVYNESDKIASTLTQIINFMGNYQPDFEIVISNDGSTDNTVELIKSYQKSEPRIVILDNVHFGKSYNIWRAMSAAKGDYILMTDADLAAPIQEIKKLLVWSTDHGYDIVIASREGIGAKRIKEPLIRHIMGRIFNLWIRIVAVKGISDTQCGFKLFTNKAAQDIFPRFRVYGKNEKPTKAAYLGAWDVEALLIAQRLGYKIKSVPVVWTYVKTNRLSHVKDSIKMAWDVFKISLNGFLGRYNSARNLDP</sequence>
<dbReference type="PANTHER" id="PTHR10859">
    <property type="entry name" value="GLYCOSYL TRANSFERASE"/>
    <property type="match status" value="1"/>
</dbReference>
<dbReference type="EC" id="2.4.1.117" evidence="4"/>
<dbReference type="GO" id="GO:0004581">
    <property type="term" value="F:dolichyl-phosphate beta-glucosyltransferase activity"/>
    <property type="evidence" value="ECO:0007669"/>
    <property type="project" value="UniProtKB-EC"/>
</dbReference>
<evidence type="ECO:0000313" key="15">
    <source>
        <dbReference type="Proteomes" id="UP000176614"/>
    </source>
</evidence>
<evidence type="ECO:0000256" key="9">
    <source>
        <dbReference type="ARBA" id="ARBA00022968"/>
    </source>
</evidence>
<evidence type="ECO:0000256" key="6">
    <source>
        <dbReference type="ARBA" id="ARBA00022679"/>
    </source>
</evidence>
<evidence type="ECO:0000256" key="3">
    <source>
        <dbReference type="ARBA" id="ARBA00006739"/>
    </source>
</evidence>
<accession>A0A1F4VYN8</accession>
<dbReference type="AlphaFoldDB" id="A0A1F4VYN8"/>
<name>A0A1F4VYN8_UNCKA</name>
<evidence type="ECO:0000256" key="4">
    <source>
        <dbReference type="ARBA" id="ARBA00012583"/>
    </source>
</evidence>
<evidence type="ECO:0000256" key="2">
    <source>
        <dbReference type="ARBA" id="ARBA00004922"/>
    </source>
</evidence>
<feature type="domain" description="Glycosyltransferase 2-like" evidence="13">
    <location>
        <begin position="5"/>
        <end position="172"/>
    </location>
</feature>
<keyword evidence="11" id="KW-0472">Membrane</keyword>
<dbReference type="EMBL" id="MEVT01000022">
    <property type="protein sequence ID" value="OGC62210.1"/>
    <property type="molecule type" value="Genomic_DNA"/>
</dbReference>
<dbReference type="GO" id="GO:0006487">
    <property type="term" value="P:protein N-linked glycosylation"/>
    <property type="evidence" value="ECO:0007669"/>
    <property type="project" value="TreeGrafter"/>
</dbReference>
<keyword evidence="7" id="KW-0812">Transmembrane</keyword>
<comment type="subcellular location">
    <subcellularLocation>
        <location evidence="1">Endoplasmic reticulum membrane</location>
        <topology evidence="1">Single-pass membrane protein</topology>
    </subcellularLocation>
</comment>
<dbReference type="Pfam" id="PF00535">
    <property type="entry name" value="Glycos_transf_2"/>
    <property type="match status" value="1"/>
</dbReference>
<dbReference type="SUPFAM" id="SSF53448">
    <property type="entry name" value="Nucleotide-diphospho-sugar transferases"/>
    <property type="match status" value="1"/>
</dbReference>
<keyword evidence="5" id="KW-0328">Glycosyltransferase</keyword>
<evidence type="ECO:0000256" key="11">
    <source>
        <dbReference type="ARBA" id="ARBA00023136"/>
    </source>
</evidence>
<dbReference type="Gene3D" id="3.90.550.10">
    <property type="entry name" value="Spore Coat Polysaccharide Biosynthesis Protein SpsA, Chain A"/>
    <property type="match status" value="1"/>
</dbReference>
<dbReference type="PANTHER" id="PTHR10859:SF91">
    <property type="entry name" value="DOLICHYL-PHOSPHATE BETA-GLUCOSYLTRANSFERASE"/>
    <property type="match status" value="1"/>
</dbReference>
<dbReference type="InterPro" id="IPR035518">
    <property type="entry name" value="DPG_synthase"/>
</dbReference>
<dbReference type="CDD" id="cd04188">
    <property type="entry name" value="DPG_synthase"/>
    <property type="match status" value="1"/>
</dbReference>